<feature type="region of interest" description="Disordered" evidence="1">
    <location>
        <begin position="52"/>
        <end position="73"/>
    </location>
</feature>
<comment type="caution">
    <text evidence="3">The sequence shown here is derived from an EMBL/GenBank/DDBJ whole genome shotgun (WGS) entry which is preliminary data.</text>
</comment>
<evidence type="ECO:0000313" key="4">
    <source>
        <dbReference type="Proteomes" id="UP000285258"/>
    </source>
</evidence>
<dbReference type="RefSeq" id="WP_096227112.1">
    <property type="nucleotide sequence ID" value="NZ_CP168029.1"/>
</dbReference>
<dbReference type="AlphaFoldDB" id="A0A423ULI3"/>
<organism evidence="3 4">
    <name type="scientific">Gordonibacter urolithinfaciens</name>
    <dbReference type="NCBI Taxonomy" id="1335613"/>
    <lineage>
        <taxon>Bacteria</taxon>
        <taxon>Bacillati</taxon>
        <taxon>Actinomycetota</taxon>
        <taxon>Coriobacteriia</taxon>
        <taxon>Eggerthellales</taxon>
        <taxon>Eggerthellaceae</taxon>
        <taxon>Gordonibacter</taxon>
    </lineage>
</organism>
<reference evidence="3" key="3">
    <citation type="journal article" date="2019" name="Microbiol. Resour. Announc.">
        <title>Draft Genome Sequences of Type Strains of Gordonibacter faecihominis, Paraeggerthella hongkongensis, Parvibacter caecicola,Slackia equolifaciens, Slackia faecicanis, and Slackia isoflavoniconvertens.</title>
        <authorList>
            <person name="Danylec N."/>
            <person name="Stoll D.A."/>
            <person name="Dotsch A."/>
            <person name="Huch M."/>
        </authorList>
    </citation>
    <scope>NUCLEOTIDE SEQUENCE</scope>
    <source>
        <strain evidence="3">DSM 27213</strain>
    </source>
</reference>
<accession>A0A423ULI3</accession>
<protein>
    <submittedName>
        <fullName evidence="3">Uncharacterized protein</fullName>
    </submittedName>
</protein>
<dbReference type="EMBL" id="WKZA01000010">
    <property type="protein sequence ID" value="MSA94236.1"/>
    <property type="molecule type" value="Genomic_DNA"/>
</dbReference>
<name>A0A423ULI3_9ACTN</name>
<reference evidence="4" key="1">
    <citation type="submission" date="2018-05" db="EMBL/GenBank/DDBJ databases">
        <title>Genome Sequencing of selected type strains of the family Eggerthellaceae.</title>
        <authorList>
            <person name="Danylec N."/>
            <person name="Stoll D.A."/>
            <person name="Doetsch A."/>
            <person name="Huch M."/>
        </authorList>
    </citation>
    <scope>NUCLEOTIDE SEQUENCE [LARGE SCALE GENOMIC DNA]</scope>
    <source>
        <strain evidence="4">DSM 27213</strain>
    </source>
</reference>
<reference evidence="2 5" key="4">
    <citation type="journal article" date="2019" name="Nat. Med.">
        <title>A library of human gut bacterial isolates paired with longitudinal multiomics data enables mechanistic microbiome research.</title>
        <authorList>
            <person name="Poyet M."/>
            <person name="Groussin M."/>
            <person name="Gibbons S.M."/>
            <person name="Avila-Pacheco J."/>
            <person name="Jiang X."/>
            <person name="Kearney S.M."/>
            <person name="Perrotta A.R."/>
            <person name="Berdy B."/>
            <person name="Zhao S."/>
            <person name="Lieberman T.D."/>
            <person name="Swanson P.K."/>
            <person name="Smith M."/>
            <person name="Roesemann S."/>
            <person name="Alexander J.E."/>
            <person name="Rich S.A."/>
            <person name="Livny J."/>
            <person name="Vlamakis H."/>
            <person name="Clish C."/>
            <person name="Bullock K."/>
            <person name="Deik A."/>
            <person name="Scott J."/>
            <person name="Pierce K.A."/>
            <person name="Xavier R.J."/>
            <person name="Alm E.J."/>
        </authorList>
    </citation>
    <scope>NUCLEOTIDE SEQUENCE [LARGE SCALE GENOMIC DNA]</scope>
    <source>
        <strain evidence="2 5">BIOML-A1</strain>
    </source>
</reference>
<evidence type="ECO:0000313" key="2">
    <source>
        <dbReference type="EMBL" id="MSA94236.1"/>
    </source>
</evidence>
<reference evidence="3" key="2">
    <citation type="journal article" date="2019" name="Int. J. Syst. Evol. Microbiol.">
        <title>Gordonibacter faecihominis is a later heterotypic synonym of Gordonibacter urolithinfaciens.</title>
        <authorList>
            <person name="Danylec N."/>
            <person name="Stoll D.A."/>
            <person name="Huch M."/>
        </authorList>
    </citation>
    <scope>NUCLEOTIDE SEQUENCE</scope>
    <source>
        <strain evidence="3">DSM 27213</strain>
    </source>
</reference>
<dbReference type="Proteomes" id="UP000285258">
    <property type="component" value="Unassembled WGS sequence"/>
</dbReference>
<evidence type="ECO:0000313" key="5">
    <source>
        <dbReference type="Proteomes" id="UP000462865"/>
    </source>
</evidence>
<sequence length="73" mass="7590">MRPLLVLGQARLAIGLALDALAAFCTWIIQPPSQEVLAKLPPRAMSVLAAAGSSCPAPSSSSKRPTGHRRTAL</sequence>
<dbReference type="EMBL" id="QIBW01000004">
    <property type="protein sequence ID" value="ROT90738.1"/>
    <property type="molecule type" value="Genomic_DNA"/>
</dbReference>
<dbReference type="Proteomes" id="UP000462865">
    <property type="component" value="Unassembled WGS sequence"/>
</dbReference>
<gene>
    <name evidence="3" type="ORF">DMP12_04355</name>
    <name evidence="2" type="ORF">GKG38_04005</name>
</gene>
<evidence type="ECO:0000256" key="1">
    <source>
        <dbReference type="SAM" id="MobiDB-lite"/>
    </source>
</evidence>
<evidence type="ECO:0000313" key="3">
    <source>
        <dbReference type="EMBL" id="ROT90738.1"/>
    </source>
</evidence>
<proteinExistence type="predicted"/>
<feature type="compositionally biased region" description="Low complexity" evidence="1">
    <location>
        <begin position="52"/>
        <end position="62"/>
    </location>
</feature>